<accession>A0ABP9FCD1</accession>
<dbReference type="InterPro" id="IPR036689">
    <property type="entry name" value="ESAT-6-like_sf"/>
</dbReference>
<dbReference type="SUPFAM" id="SSF140453">
    <property type="entry name" value="EsxAB dimer-like"/>
    <property type="match status" value="1"/>
</dbReference>
<gene>
    <name evidence="1" type="ORF">GCM10025789_16670</name>
</gene>
<proteinExistence type="predicted"/>
<dbReference type="RefSeq" id="WP_345581788.1">
    <property type="nucleotide sequence ID" value="NZ_BAABLV010000026.1"/>
</dbReference>
<reference evidence="2" key="1">
    <citation type="journal article" date="2019" name="Int. J. Syst. Evol. Microbiol.">
        <title>The Global Catalogue of Microorganisms (GCM) 10K type strain sequencing project: providing services to taxonomists for standard genome sequencing and annotation.</title>
        <authorList>
            <consortium name="The Broad Institute Genomics Platform"/>
            <consortium name="The Broad Institute Genome Sequencing Center for Infectious Disease"/>
            <person name="Wu L."/>
            <person name="Ma J."/>
        </authorList>
    </citation>
    <scope>NUCLEOTIDE SEQUENCE [LARGE SCALE GENOMIC DNA]</scope>
    <source>
        <strain evidence="2">JCM 19125</strain>
    </source>
</reference>
<sequence length="106" mass="11491">MTDYKVSYPELSSAGDSFQGLHATAQDQVSALDSVQLTQADFGRVPWLQTRIFEAFQDHTAECGTALDELVAVLQQTSDGLHLCAESYEAIEAAATEAINEFFGEA</sequence>
<evidence type="ECO:0000313" key="2">
    <source>
        <dbReference type="Proteomes" id="UP001501521"/>
    </source>
</evidence>
<keyword evidence="2" id="KW-1185">Reference proteome</keyword>
<dbReference type="Proteomes" id="UP001501521">
    <property type="component" value="Unassembled WGS sequence"/>
</dbReference>
<comment type="caution">
    <text evidence="1">The sequence shown here is derived from an EMBL/GenBank/DDBJ whole genome shotgun (WGS) entry which is preliminary data.</text>
</comment>
<name>A0ABP9FCD1_9ACTN</name>
<evidence type="ECO:0008006" key="3">
    <source>
        <dbReference type="Google" id="ProtNLM"/>
    </source>
</evidence>
<evidence type="ECO:0000313" key="1">
    <source>
        <dbReference type="EMBL" id="GAA4899193.1"/>
    </source>
</evidence>
<dbReference type="Gene3D" id="1.10.287.1060">
    <property type="entry name" value="ESAT-6-like"/>
    <property type="match status" value="1"/>
</dbReference>
<protein>
    <recommendedName>
        <fullName evidence="3">ESX-1 secretion-associated protein</fullName>
    </recommendedName>
</protein>
<dbReference type="EMBL" id="BAABLV010000026">
    <property type="protein sequence ID" value="GAA4899193.1"/>
    <property type="molecule type" value="Genomic_DNA"/>
</dbReference>
<organism evidence="1 2">
    <name type="scientific">Tessaracoccus lubricantis</name>
    <dbReference type="NCBI Taxonomy" id="545543"/>
    <lineage>
        <taxon>Bacteria</taxon>
        <taxon>Bacillati</taxon>
        <taxon>Actinomycetota</taxon>
        <taxon>Actinomycetes</taxon>
        <taxon>Propionibacteriales</taxon>
        <taxon>Propionibacteriaceae</taxon>
        <taxon>Tessaracoccus</taxon>
    </lineage>
</organism>